<comment type="caution">
    <text evidence="2">The sequence shown here is derived from an EMBL/GenBank/DDBJ whole genome shotgun (WGS) entry which is preliminary data.</text>
</comment>
<evidence type="ECO:0000313" key="3">
    <source>
        <dbReference type="Proteomes" id="UP001501470"/>
    </source>
</evidence>
<evidence type="ECO:0000313" key="2">
    <source>
        <dbReference type="EMBL" id="GAA1555422.1"/>
    </source>
</evidence>
<evidence type="ECO:0008006" key="4">
    <source>
        <dbReference type="Google" id="ProtNLM"/>
    </source>
</evidence>
<gene>
    <name evidence="2" type="ORF">GCM10009827_090280</name>
</gene>
<proteinExistence type="predicted"/>
<feature type="transmembrane region" description="Helical" evidence="1">
    <location>
        <begin position="109"/>
        <end position="128"/>
    </location>
</feature>
<accession>A0ABP4N4L0</accession>
<dbReference type="Proteomes" id="UP001501470">
    <property type="component" value="Unassembled WGS sequence"/>
</dbReference>
<keyword evidence="1" id="KW-0472">Membrane</keyword>
<dbReference type="EMBL" id="BAAAQD010000024">
    <property type="protein sequence ID" value="GAA1555422.1"/>
    <property type="molecule type" value="Genomic_DNA"/>
</dbReference>
<evidence type="ECO:0000256" key="1">
    <source>
        <dbReference type="SAM" id="Phobius"/>
    </source>
</evidence>
<name>A0ABP4N4L0_9ACTN</name>
<organism evidence="2 3">
    <name type="scientific">Dactylosporangium maewongense</name>
    <dbReference type="NCBI Taxonomy" id="634393"/>
    <lineage>
        <taxon>Bacteria</taxon>
        <taxon>Bacillati</taxon>
        <taxon>Actinomycetota</taxon>
        <taxon>Actinomycetes</taxon>
        <taxon>Micromonosporales</taxon>
        <taxon>Micromonosporaceae</taxon>
        <taxon>Dactylosporangium</taxon>
    </lineage>
</organism>
<keyword evidence="1" id="KW-1133">Transmembrane helix</keyword>
<feature type="transmembrane region" description="Helical" evidence="1">
    <location>
        <begin position="75"/>
        <end position="103"/>
    </location>
</feature>
<keyword evidence="3" id="KW-1185">Reference proteome</keyword>
<reference evidence="3" key="1">
    <citation type="journal article" date="2019" name="Int. J. Syst. Evol. Microbiol.">
        <title>The Global Catalogue of Microorganisms (GCM) 10K type strain sequencing project: providing services to taxonomists for standard genome sequencing and annotation.</title>
        <authorList>
            <consortium name="The Broad Institute Genomics Platform"/>
            <consortium name="The Broad Institute Genome Sequencing Center for Infectious Disease"/>
            <person name="Wu L."/>
            <person name="Ma J."/>
        </authorList>
    </citation>
    <scope>NUCLEOTIDE SEQUENCE [LARGE SCALE GENOMIC DNA]</scope>
    <source>
        <strain evidence="3">JCM 15933</strain>
    </source>
</reference>
<sequence length="129" mass="13816">MVAVRAARVVLRSWWWLEEFGFAIPVVAFRVRVRRSMWVTGQASAEAGSSVRLGGERQVAWLRSVPWFTTGATHVAAGLATAVVVPCGSVVAAVGVIEVAWWLCGRPGLSFDHGGGSVLVGAVCVLWLR</sequence>
<keyword evidence="1" id="KW-0812">Transmembrane</keyword>
<protein>
    <recommendedName>
        <fullName evidence="4">Integral membrane protein</fullName>
    </recommendedName>
</protein>